<name>A0A6P6B0X0_DURZI</name>
<dbReference type="InterPro" id="IPR037731">
    <property type="entry name" value="ASY3-like"/>
</dbReference>
<dbReference type="AlphaFoldDB" id="A0A6P6B0X0"/>
<evidence type="ECO:0000313" key="4">
    <source>
        <dbReference type="RefSeq" id="XP_022770704.1"/>
    </source>
</evidence>
<feature type="region of interest" description="Disordered" evidence="1">
    <location>
        <begin position="372"/>
        <end position="439"/>
    </location>
</feature>
<dbReference type="Pfam" id="PF20435">
    <property type="entry name" value="ASY3-like"/>
    <property type="match status" value="1"/>
</dbReference>
<dbReference type="OrthoDB" id="751607at2759"/>
<evidence type="ECO:0000313" key="3">
    <source>
        <dbReference type="Proteomes" id="UP000515121"/>
    </source>
</evidence>
<organism evidence="3 5">
    <name type="scientific">Durio zibethinus</name>
    <name type="common">Durian</name>
    <dbReference type="NCBI Taxonomy" id="66656"/>
    <lineage>
        <taxon>Eukaryota</taxon>
        <taxon>Viridiplantae</taxon>
        <taxon>Streptophyta</taxon>
        <taxon>Embryophyta</taxon>
        <taxon>Tracheophyta</taxon>
        <taxon>Spermatophyta</taxon>
        <taxon>Magnoliopsida</taxon>
        <taxon>eudicotyledons</taxon>
        <taxon>Gunneridae</taxon>
        <taxon>Pentapetalae</taxon>
        <taxon>rosids</taxon>
        <taxon>malvids</taxon>
        <taxon>Malvales</taxon>
        <taxon>Malvaceae</taxon>
        <taxon>Helicteroideae</taxon>
        <taxon>Durio</taxon>
    </lineage>
</organism>
<feature type="region of interest" description="Disordered" evidence="1">
    <location>
        <begin position="250"/>
        <end position="314"/>
    </location>
</feature>
<feature type="compositionally biased region" description="Basic and acidic residues" evidence="1">
    <location>
        <begin position="398"/>
        <end position="414"/>
    </location>
</feature>
<gene>
    <name evidence="4 5" type="primary">LOC111314017</name>
</gene>
<protein>
    <submittedName>
        <fullName evidence="4 5">Meiosis-specific protein ASY3-like isoform X1</fullName>
    </submittedName>
</protein>
<evidence type="ECO:0000313" key="5">
    <source>
        <dbReference type="RefSeq" id="XP_022770705.1"/>
    </source>
</evidence>
<reference evidence="4 5" key="1">
    <citation type="submission" date="2025-04" db="UniProtKB">
        <authorList>
            <consortium name="RefSeq"/>
        </authorList>
    </citation>
    <scope>IDENTIFICATION</scope>
    <source>
        <tissue evidence="4 5">Fruit stalk</tissue>
    </source>
</reference>
<dbReference type="PANTHER" id="PTHR36027:SF1">
    <property type="entry name" value="MEIOSIS-SPECIFIC PROTEIN ASY3"/>
    <property type="match status" value="1"/>
</dbReference>
<evidence type="ECO:0000259" key="2">
    <source>
        <dbReference type="Pfam" id="PF20435"/>
    </source>
</evidence>
<dbReference type="GeneID" id="111314017"/>
<dbReference type="RefSeq" id="XP_022770705.1">
    <property type="nucleotide sequence ID" value="XM_022914970.1"/>
</dbReference>
<dbReference type="InterPro" id="IPR046845">
    <property type="entry name" value="ASY3-like_CC"/>
</dbReference>
<accession>A0A6P6B0X0</accession>
<feature type="compositionally biased region" description="Polar residues" evidence="1">
    <location>
        <begin position="416"/>
        <end position="433"/>
    </location>
</feature>
<dbReference type="RefSeq" id="XP_022770704.1">
    <property type="nucleotide sequence ID" value="XM_022914969.1"/>
</dbReference>
<feature type="compositionally biased region" description="Basic and acidic residues" evidence="1">
    <location>
        <begin position="49"/>
        <end position="64"/>
    </location>
</feature>
<keyword evidence="3" id="KW-1185">Reference proteome</keyword>
<feature type="compositionally biased region" description="Basic residues" evidence="1">
    <location>
        <begin position="282"/>
        <end position="295"/>
    </location>
</feature>
<sequence>MEVDVRQSLREDRMSDCRSFGCNYHPSSQSRKISIGVTVDSLAKGKPGATKEDEGKQPNTERIEPSIGISTEGKNKGEAVTTSKGKQTEDTEQVKSPWITPRSLHKKSLAAETASFPEETSNPRQKKINAVKDVPVTYSIQFFPNQTLNAQNVGSEWHKVDSLINGLTYQRKGMKDGNSQRLEEFNFANARKVLELDKVVIEDKADKTQNIQTETLKMKLWELLGTVSSPKSLQSSSWSHKVSANNLKPEISADHMGDTVVKPRQNSDTIETDSDNPDKTIKRPVTHSLTRKRAPAKVQPDKTRVGLSSKQKHQQSIFSFGEGKSTKLDGAVNCESSLSRKKKILRKSSKIGPRKLCFPREDNGDEVKQTTYRSETPLPGEKTSILGNKIESLPGSFSEKRRENSEKVQEKDSFHSPVTNKTNQQVNFDNPTSPEKGDKQEDLGNISLRNFLYTQDDFQSPTFGFNTPILNTSPIPTPKTVEMEKGACNPVLSERGFTIGNIRSFRTFQTSRTVCNDSNAQAQSPEDAEKHTVSSLRNAMPAKENFDPVNELSEASPEERRSESFEEGSPIIKRYDCHRDDLLSPETVISEKPNFVHCPIKRLQNLEDFRLSEFSPTSPSQEGAGIGKSYWFQEPSEQDQEDELTRAVTLFALALETFKRKMDSATRKKSSEILMSISEEIKSMLLNVEFQIESDVGKLTSLSKTKRKHLETRLQEQQEQLKLMLEKFKEDIHHHLLDCNSILEGMEAHQIELKGIMKRQIWRNYFGHRGSWESFHWWTWNNFMWNISWNVRIHWDIEAVHDFSCKAISVWRNYFCHRGSSRIL</sequence>
<dbReference type="Proteomes" id="UP000515121">
    <property type="component" value="Unplaced"/>
</dbReference>
<feature type="region of interest" description="Disordered" evidence="1">
    <location>
        <begin position="517"/>
        <end position="567"/>
    </location>
</feature>
<proteinExistence type="predicted"/>
<dbReference type="PANTHER" id="PTHR36027">
    <property type="entry name" value="MEIOSIS-SPECIFIC PROTEIN ASY3"/>
    <property type="match status" value="1"/>
</dbReference>
<dbReference type="GO" id="GO:0051321">
    <property type="term" value="P:meiotic cell cycle"/>
    <property type="evidence" value="ECO:0007669"/>
    <property type="project" value="InterPro"/>
</dbReference>
<feature type="domain" description="Meiosis-specific protein ASY3-like coiled-coil" evidence="2">
    <location>
        <begin position="14"/>
        <end position="760"/>
    </location>
</feature>
<dbReference type="KEGG" id="dzi:111314017"/>
<feature type="region of interest" description="Disordered" evidence="1">
    <location>
        <begin position="37"/>
        <end position="124"/>
    </location>
</feature>
<evidence type="ECO:0000256" key="1">
    <source>
        <dbReference type="SAM" id="MobiDB-lite"/>
    </source>
</evidence>